<evidence type="ECO:0000259" key="2">
    <source>
        <dbReference type="Pfam" id="PF09851"/>
    </source>
</evidence>
<dbReference type="EMBL" id="CP013661">
    <property type="protein sequence ID" value="ALS79550.1"/>
    <property type="molecule type" value="Genomic_DNA"/>
</dbReference>
<feature type="transmembrane region" description="Helical" evidence="1">
    <location>
        <begin position="12"/>
        <end position="33"/>
    </location>
</feature>
<reference evidence="3" key="1">
    <citation type="submission" date="2016-01" db="EMBL/GenBank/DDBJ databases">
        <title>Complete genome of Planococcus kocurri type strain.</title>
        <authorList>
            <person name="See-Too W.S."/>
        </authorList>
    </citation>
    <scope>NUCLEOTIDE SEQUENCE [LARGE SCALE GENOMIC DNA]</scope>
    <source>
        <strain evidence="3">ATCC 43650</strain>
    </source>
</reference>
<feature type="domain" description="SHOCT" evidence="2">
    <location>
        <begin position="52"/>
        <end position="79"/>
    </location>
</feature>
<protein>
    <recommendedName>
        <fullName evidence="2">SHOCT domain-containing protein</fullName>
    </recommendedName>
</protein>
<dbReference type="InterPro" id="IPR018649">
    <property type="entry name" value="SHOCT"/>
</dbReference>
<keyword evidence="1" id="KW-0812">Transmembrane</keyword>
<organism evidence="3 4">
    <name type="scientific">Planococcus kocurii</name>
    <dbReference type="NCBI Taxonomy" id="1374"/>
    <lineage>
        <taxon>Bacteria</taxon>
        <taxon>Bacillati</taxon>
        <taxon>Bacillota</taxon>
        <taxon>Bacilli</taxon>
        <taxon>Bacillales</taxon>
        <taxon>Caryophanaceae</taxon>
        <taxon>Planococcus</taxon>
    </lineage>
</organism>
<proteinExistence type="predicted"/>
<evidence type="ECO:0000256" key="1">
    <source>
        <dbReference type="SAM" id="Phobius"/>
    </source>
</evidence>
<dbReference type="Proteomes" id="UP000065533">
    <property type="component" value="Chromosome"/>
</dbReference>
<gene>
    <name evidence="3" type="ORF">AUO94_13350</name>
</gene>
<keyword evidence="4" id="KW-1185">Reference proteome</keyword>
<sequence length="79" mass="8713">MMGPGWGMGWGMGGGIWMILALLVIIGVAVYYFTKNKNNNGFTNSQQGTKTDALEIARTRLAKGEITTEEFEEIKKTLL</sequence>
<keyword evidence="1" id="KW-0472">Membrane</keyword>
<name>A0ABM5X190_9BACL</name>
<evidence type="ECO:0000313" key="4">
    <source>
        <dbReference type="Proteomes" id="UP000065533"/>
    </source>
</evidence>
<dbReference type="Pfam" id="PF09851">
    <property type="entry name" value="SHOCT"/>
    <property type="match status" value="1"/>
</dbReference>
<evidence type="ECO:0000313" key="3">
    <source>
        <dbReference type="EMBL" id="ALS79550.1"/>
    </source>
</evidence>
<dbReference type="RefSeq" id="WP_058386197.1">
    <property type="nucleotide sequence ID" value="NZ_CP013661.2"/>
</dbReference>
<keyword evidence="1" id="KW-1133">Transmembrane helix</keyword>
<accession>A0ABM5X190</accession>